<evidence type="ECO:0000313" key="16">
    <source>
        <dbReference type="Proteomes" id="UP000193006"/>
    </source>
</evidence>
<accession>A0A1X9M770</accession>
<evidence type="ECO:0000256" key="8">
    <source>
        <dbReference type="ARBA" id="ARBA00023065"/>
    </source>
</evidence>
<dbReference type="AlphaFoldDB" id="A0A1X9M770"/>
<evidence type="ECO:0000256" key="9">
    <source>
        <dbReference type="ARBA" id="ARBA00023136"/>
    </source>
</evidence>
<reference evidence="15 16" key="1">
    <citation type="submission" date="2017-04" db="EMBL/GenBank/DDBJ databases">
        <title>Bacillus krulwichiae AM31D Genome sequencing and assembly.</title>
        <authorList>
            <person name="Krulwich T.A."/>
            <person name="Anastor L."/>
            <person name="Ehrlich R."/>
            <person name="Ehrlich G.D."/>
            <person name="Janto B."/>
        </authorList>
    </citation>
    <scope>NUCLEOTIDE SEQUENCE [LARGE SCALE GENOMIC DNA]</scope>
    <source>
        <strain evidence="15 16">AM31D</strain>
    </source>
</reference>
<comment type="activity regulation">
    <text evidence="14">Na(+) is not transported, but it plays an essential structural role and its presence is essential for fluoride channel function.</text>
</comment>
<evidence type="ECO:0000256" key="13">
    <source>
        <dbReference type="ARBA" id="ARBA00049940"/>
    </source>
</evidence>
<protein>
    <recommendedName>
        <fullName evidence="14">Fluoride-specific ion channel FluC</fullName>
    </recommendedName>
</protein>
<proteinExistence type="inferred from homology"/>
<dbReference type="Proteomes" id="UP000193006">
    <property type="component" value="Chromosome"/>
</dbReference>
<comment type="function">
    <text evidence="13 14">Fluoride-specific ion channel. Important for reducing fluoride concentration in the cell, thus reducing its toxicity.</text>
</comment>
<keyword evidence="5 14" id="KW-0479">Metal-binding</keyword>
<dbReference type="PANTHER" id="PTHR28259:SF16">
    <property type="entry name" value="FLUORIDE-SPECIFIC ION CHANNEL FLUC 2"/>
    <property type="match status" value="1"/>
</dbReference>
<keyword evidence="6 14" id="KW-1133">Transmembrane helix</keyword>
<dbReference type="GO" id="GO:0046872">
    <property type="term" value="F:metal ion binding"/>
    <property type="evidence" value="ECO:0007669"/>
    <property type="project" value="UniProtKB-KW"/>
</dbReference>
<feature type="transmembrane region" description="Helical" evidence="14">
    <location>
        <begin position="102"/>
        <end position="121"/>
    </location>
</feature>
<comment type="subcellular location">
    <subcellularLocation>
        <location evidence="1 14">Cell membrane</location>
        <topology evidence="1 14">Multi-pass membrane protein</topology>
    </subcellularLocation>
</comment>
<dbReference type="GO" id="GO:0140114">
    <property type="term" value="P:cellular detoxification of fluoride"/>
    <property type="evidence" value="ECO:0007669"/>
    <property type="project" value="UniProtKB-UniRule"/>
</dbReference>
<feature type="transmembrane region" description="Helical" evidence="14">
    <location>
        <begin position="68"/>
        <end position="90"/>
    </location>
</feature>
<comment type="similarity">
    <text evidence="11 14">Belongs to the fluoride channel Fluc/FEX (TC 1.A.43) family.</text>
</comment>
<dbReference type="GO" id="GO:0005886">
    <property type="term" value="C:plasma membrane"/>
    <property type="evidence" value="ECO:0007669"/>
    <property type="project" value="UniProtKB-SubCell"/>
</dbReference>
<dbReference type="EMBL" id="CP020814">
    <property type="protein sequence ID" value="ARK29268.1"/>
    <property type="molecule type" value="Genomic_DNA"/>
</dbReference>
<keyword evidence="7 14" id="KW-0915">Sodium</keyword>
<feature type="binding site" evidence="14">
    <location>
        <position position="78"/>
    </location>
    <ligand>
        <name>Na(+)</name>
        <dbReference type="ChEBI" id="CHEBI:29101"/>
        <note>structural</note>
    </ligand>
</feature>
<dbReference type="KEGG" id="bkw:BkAM31D_05030"/>
<evidence type="ECO:0000256" key="7">
    <source>
        <dbReference type="ARBA" id="ARBA00023053"/>
    </source>
</evidence>
<gene>
    <name evidence="15" type="primary">crcB_2</name>
    <name evidence="14" type="synonym">crcB</name>
    <name evidence="14" type="synonym">fluC</name>
    <name evidence="15" type="ORF">BkAM31D_05030</name>
</gene>
<name>A0A1X9M770_9BACI</name>
<dbReference type="GO" id="GO:0062054">
    <property type="term" value="F:fluoride channel activity"/>
    <property type="evidence" value="ECO:0007669"/>
    <property type="project" value="UniProtKB-UniRule"/>
</dbReference>
<dbReference type="Pfam" id="PF02537">
    <property type="entry name" value="CRCB"/>
    <property type="match status" value="1"/>
</dbReference>
<keyword evidence="2 14" id="KW-0813">Transport</keyword>
<dbReference type="NCBIfam" id="TIGR00494">
    <property type="entry name" value="crcB"/>
    <property type="match status" value="1"/>
</dbReference>
<evidence type="ECO:0000256" key="5">
    <source>
        <dbReference type="ARBA" id="ARBA00022723"/>
    </source>
</evidence>
<keyword evidence="3 14" id="KW-1003">Cell membrane</keyword>
<evidence type="ECO:0000313" key="15">
    <source>
        <dbReference type="EMBL" id="ARK29268.1"/>
    </source>
</evidence>
<keyword evidence="4 14" id="KW-0812">Transmembrane</keyword>
<comment type="catalytic activity">
    <reaction evidence="12">
        <text>fluoride(in) = fluoride(out)</text>
        <dbReference type="Rhea" id="RHEA:76159"/>
        <dbReference type="ChEBI" id="CHEBI:17051"/>
    </reaction>
    <physiologicalReaction direction="left-to-right" evidence="12">
        <dbReference type="Rhea" id="RHEA:76160"/>
    </physiologicalReaction>
</comment>
<evidence type="ECO:0000256" key="11">
    <source>
        <dbReference type="ARBA" id="ARBA00035120"/>
    </source>
</evidence>
<evidence type="ECO:0000256" key="14">
    <source>
        <dbReference type="HAMAP-Rule" id="MF_00454"/>
    </source>
</evidence>
<evidence type="ECO:0000256" key="6">
    <source>
        <dbReference type="ARBA" id="ARBA00022989"/>
    </source>
</evidence>
<evidence type="ECO:0000256" key="4">
    <source>
        <dbReference type="ARBA" id="ARBA00022692"/>
    </source>
</evidence>
<organism evidence="15 16">
    <name type="scientific">Halalkalibacter krulwichiae</name>
    <dbReference type="NCBI Taxonomy" id="199441"/>
    <lineage>
        <taxon>Bacteria</taxon>
        <taxon>Bacillati</taxon>
        <taxon>Bacillota</taxon>
        <taxon>Bacilli</taxon>
        <taxon>Bacillales</taxon>
        <taxon>Bacillaceae</taxon>
        <taxon>Halalkalibacter</taxon>
    </lineage>
</organism>
<evidence type="ECO:0000256" key="3">
    <source>
        <dbReference type="ARBA" id="ARBA00022475"/>
    </source>
</evidence>
<keyword evidence="8 14" id="KW-0406">Ion transport</keyword>
<evidence type="ECO:0000256" key="1">
    <source>
        <dbReference type="ARBA" id="ARBA00004651"/>
    </source>
</evidence>
<keyword evidence="9 14" id="KW-0472">Membrane</keyword>
<dbReference type="InterPro" id="IPR003691">
    <property type="entry name" value="FluC"/>
</dbReference>
<evidence type="ECO:0000256" key="2">
    <source>
        <dbReference type="ARBA" id="ARBA00022448"/>
    </source>
</evidence>
<dbReference type="RefSeq" id="WP_066155610.1">
    <property type="nucleotide sequence ID" value="NZ_CP020814.1"/>
</dbReference>
<keyword evidence="16" id="KW-1185">Reference proteome</keyword>
<evidence type="ECO:0000256" key="10">
    <source>
        <dbReference type="ARBA" id="ARBA00023303"/>
    </source>
</evidence>
<evidence type="ECO:0000256" key="12">
    <source>
        <dbReference type="ARBA" id="ARBA00035585"/>
    </source>
</evidence>
<keyword evidence="10 14" id="KW-0407">Ion channel</keyword>
<dbReference type="PANTHER" id="PTHR28259">
    <property type="entry name" value="FLUORIDE EXPORT PROTEIN 1-RELATED"/>
    <property type="match status" value="1"/>
</dbReference>
<feature type="transmembrane region" description="Helical" evidence="14">
    <location>
        <begin position="6"/>
        <end position="24"/>
    </location>
</feature>
<sequence length="128" mass="13798">MNLILLALGGSIGAISRYLLGLAIMKRFPSPPFPIAMLIVNLLGAGGLGGFFGIYYKSIPLAAYEDPLYLTIGIGFFGAFTTFSTFSVEAVQLYNKKKWAKLGTYVFVSIVGSIICFLIGFKLGKLIV</sequence>
<feature type="transmembrane region" description="Helical" evidence="14">
    <location>
        <begin position="36"/>
        <end position="56"/>
    </location>
</feature>
<feature type="binding site" evidence="14">
    <location>
        <position position="81"/>
    </location>
    <ligand>
        <name>Na(+)</name>
        <dbReference type="ChEBI" id="CHEBI:29101"/>
        <note>structural</note>
    </ligand>
</feature>
<dbReference type="HAMAP" id="MF_00454">
    <property type="entry name" value="FluC"/>
    <property type="match status" value="1"/>
</dbReference>